<dbReference type="InterPro" id="IPR014757">
    <property type="entry name" value="Tscrpt_reg_IclR_C"/>
</dbReference>
<name>A0A3D8JVR8_9BURK</name>
<dbReference type="RefSeq" id="WP_115535019.1">
    <property type="nucleotide sequence ID" value="NZ_QRGA01000010.1"/>
</dbReference>
<dbReference type="InterPro" id="IPR029016">
    <property type="entry name" value="GAF-like_dom_sf"/>
</dbReference>
<dbReference type="Gene3D" id="1.10.10.10">
    <property type="entry name" value="Winged helix-like DNA-binding domain superfamily/Winged helix DNA-binding domain"/>
    <property type="match status" value="1"/>
</dbReference>
<dbReference type="SUPFAM" id="SSF46785">
    <property type="entry name" value="Winged helix' DNA-binding domain"/>
    <property type="match status" value="1"/>
</dbReference>
<evidence type="ECO:0000256" key="1">
    <source>
        <dbReference type="ARBA" id="ARBA00023015"/>
    </source>
</evidence>
<dbReference type="PROSITE" id="PS51077">
    <property type="entry name" value="HTH_ICLR"/>
    <property type="match status" value="1"/>
</dbReference>
<feature type="domain" description="IclR-ED" evidence="5">
    <location>
        <begin position="78"/>
        <end position="261"/>
    </location>
</feature>
<dbReference type="Proteomes" id="UP000256838">
    <property type="component" value="Unassembled WGS sequence"/>
</dbReference>
<sequence>MRSPAPDNEISSDSEVSPTERAFHVIELVARSLSVSTVDLMSALGIPKTTAHRLIGNLEELGFLQHGIERGRYQVGPRLLELATHILSGTASHGPIHALLMELSRRTAETCSLGVMRGAEVVYIDSVSGNSPLTLQFQQGQRAPLHCTSSGRIFLAHMEKKQLEAYFLSGPWEPITPYTIVDPDRLREEIALVRKQGYATNDSEYAIGVVGAAVPVFGQSDRVIACLSLSAPKARKSLEDITLHVPLLQSVAQRITRILILQGDDADADGTQSDAAPTAGRRRKG</sequence>
<feature type="domain" description="HTH iclR-type" evidence="4">
    <location>
        <begin position="16"/>
        <end position="77"/>
    </location>
</feature>
<dbReference type="GO" id="GO:0003677">
    <property type="term" value="F:DNA binding"/>
    <property type="evidence" value="ECO:0007669"/>
    <property type="project" value="UniProtKB-KW"/>
</dbReference>
<comment type="caution">
    <text evidence="6">The sequence shown here is derived from an EMBL/GenBank/DDBJ whole genome shotgun (WGS) entry which is preliminary data.</text>
</comment>
<protein>
    <submittedName>
        <fullName evidence="6">IclR family transcriptional regulator</fullName>
    </submittedName>
</protein>
<keyword evidence="3" id="KW-0804">Transcription</keyword>
<proteinExistence type="predicted"/>
<dbReference type="Gene3D" id="3.30.450.40">
    <property type="match status" value="1"/>
</dbReference>
<keyword evidence="2" id="KW-0238">DNA-binding</keyword>
<dbReference type="InterPro" id="IPR005471">
    <property type="entry name" value="Tscrpt_reg_IclR_N"/>
</dbReference>
<evidence type="ECO:0000259" key="4">
    <source>
        <dbReference type="PROSITE" id="PS51077"/>
    </source>
</evidence>
<dbReference type="PANTHER" id="PTHR30136">
    <property type="entry name" value="HELIX-TURN-HELIX TRANSCRIPTIONAL REGULATOR, ICLR FAMILY"/>
    <property type="match status" value="1"/>
</dbReference>
<dbReference type="SUPFAM" id="SSF55781">
    <property type="entry name" value="GAF domain-like"/>
    <property type="match status" value="1"/>
</dbReference>
<keyword evidence="1" id="KW-0805">Transcription regulation</keyword>
<evidence type="ECO:0000256" key="2">
    <source>
        <dbReference type="ARBA" id="ARBA00023125"/>
    </source>
</evidence>
<dbReference type="GO" id="GO:0003700">
    <property type="term" value="F:DNA-binding transcription factor activity"/>
    <property type="evidence" value="ECO:0007669"/>
    <property type="project" value="TreeGrafter"/>
</dbReference>
<accession>A0A3D8JVR8</accession>
<evidence type="ECO:0000259" key="5">
    <source>
        <dbReference type="PROSITE" id="PS51078"/>
    </source>
</evidence>
<evidence type="ECO:0000313" key="7">
    <source>
        <dbReference type="Proteomes" id="UP000256838"/>
    </source>
</evidence>
<evidence type="ECO:0000313" key="6">
    <source>
        <dbReference type="EMBL" id="RDU97208.1"/>
    </source>
</evidence>
<dbReference type="PROSITE" id="PS51078">
    <property type="entry name" value="ICLR_ED"/>
    <property type="match status" value="1"/>
</dbReference>
<dbReference type="PANTHER" id="PTHR30136:SF24">
    <property type="entry name" value="HTH-TYPE TRANSCRIPTIONAL REPRESSOR ALLR"/>
    <property type="match status" value="1"/>
</dbReference>
<dbReference type="SMART" id="SM00346">
    <property type="entry name" value="HTH_ICLR"/>
    <property type="match status" value="1"/>
</dbReference>
<dbReference type="AlphaFoldDB" id="A0A3D8JVR8"/>
<dbReference type="Pfam" id="PF09339">
    <property type="entry name" value="HTH_IclR"/>
    <property type="match status" value="1"/>
</dbReference>
<dbReference type="InterPro" id="IPR050707">
    <property type="entry name" value="HTH_MetabolicPath_Reg"/>
</dbReference>
<keyword evidence="7" id="KW-1185">Reference proteome</keyword>
<dbReference type="Pfam" id="PF01614">
    <property type="entry name" value="IclR_C"/>
    <property type="match status" value="1"/>
</dbReference>
<gene>
    <name evidence="6" type="ORF">DWV00_18280</name>
</gene>
<dbReference type="InterPro" id="IPR036390">
    <property type="entry name" value="WH_DNA-bd_sf"/>
</dbReference>
<reference evidence="6 7" key="1">
    <citation type="submission" date="2018-08" db="EMBL/GenBank/DDBJ databases">
        <title>Paraburkholderia sp. DHOM06 isolated from forest soil.</title>
        <authorList>
            <person name="Gao Z.-H."/>
            <person name="Qiu L.-H."/>
        </authorList>
    </citation>
    <scope>NUCLEOTIDE SEQUENCE [LARGE SCALE GENOMIC DNA]</scope>
    <source>
        <strain evidence="6 7">DHOM06</strain>
    </source>
</reference>
<dbReference type="GO" id="GO:0045892">
    <property type="term" value="P:negative regulation of DNA-templated transcription"/>
    <property type="evidence" value="ECO:0007669"/>
    <property type="project" value="TreeGrafter"/>
</dbReference>
<organism evidence="6 7">
    <name type="scientific">Trinickia dinghuensis</name>
    <dbReference type="NCBI Taxonomy" id="2291023"/>
    <lineage>
        <taxon>Bacteria</taxon>
        <taxon>Pseudomonadati</taxon>
        <taxon>Pseudomonadota</taxon>
        <taxon>Betaproteobacteria</taxon>
        <taxon>Burkholderiales</taxon>
        <taxon>Burkholderiaceae</taxon>
        <taxon>Trinickia</taxon>
    </lineage>
</organism>
<dbReference type="OrthoDB" id="9807558at2"/>
<dbReference type="EMBL" id="QRGA01000010">
    <property type="protein sequence ID" value="RDU97208.1"/>
    <property type="molecule type" value="Genomic_DNA"/>
</dbReference>
<dbReference type="InterPro" id="IPR036388">
    <property type="entry name" value="WH-like_DNA-bd_sf"/>
</dbReference>
<evidence type="ECO:0000256" key="3">
    <source>
        <dbReference type="ARBA" id="ARBA00023163"/>
    </source>
</evidence>